<proteinExistence type="predicted"/>
<evidence type="ECO:0008006" key="3">
    <source>
        <dbReference type="Google" id="ProtNLM"/>
    </source>
</evidence>
<dbReference type="Proteomes" id="UP001595833">
    <property type="component" value="Unassembled WGS sequence"/>
</dbReference>
<protein>
    <recommendedName>
        <fullName evidence="3">DUF4259 domain-containing protein</fullName>
    </recommendedName>
</protein>
<keyword evidence="2" id="KW-1185">Reference proteome</keyword>
<dbReference type="RefSeq" id="WP_344040818.1">
    <property type="nucleotide sequence ID" value="NZ_BAAAKE010000025.1"/>
</dbReference>
<name>A0ABV9Y2X5_9PSEU</name>
<gene>
    <name evidence="1" type="ORF">ACFPFM_19215</name>
</gene>
<accession>A0ABV9Y2X5</accession>
<evidence type="ECO:0000313" key="2">
    <source>
        <dbReference type="Proteomes" id="UP001595833"/>
    </source>
</evidence>
<evidence type="ECO:0000313" key="1">
    <source>
        <dbReference type="EMBL" id="MFC5055878.1"/>
    </source>
</evidence>
<dbReference type="EMBL" id="JBHSJB010000017">
    <property type="protein sequence ID" value="MFC5055878.1"/>
    <property type="molecule type" value="Genomic_DNA"/>
</dbReference>
<comment type="caution">
    <text evidence="1">The sequence shown here is derived from an EMBL/GenBank/DDBJ whole genome shotgun (WGS) entry which is preliminary data.</text>
</comment>
<sequence length="121" mass="13041">MGTWGTGNYEDDTAADHLSTRTSGLVEEIAEHFAGDPVGLEPDEYGGAVVPGAVELLCLIAEQGWVGATLPPAAVALEWKRRYLEVWDATIDDLGPSPEYRAGRREVLVATFDRLVALASR</sequence>
<reference evidence="2" key="1">
    <citation type="journal article" date="2019" name="Int. J. Syst. Evol. Microbiol.">
        <title>The Global Catalogue of Microorganisms (GCM) 10K type strain sequencing project: providing services to taxonomists for standard genome sequencing and annotation.</title>
        <authorList>
            <consortium name="The Broad Institute Genomics Platform"/>
            <consortium name="The Broad Institute Genome Sequencing Center for Infectious Disease"/>
            <person name="Wu L."/>
            <person name="Ma J."/>
        </authorList>
    </citation>
    <scope>NUCLEOTIDE SEQUENCE [LARGE SCALE GENOMIC DNA]</scope>
    <source>
        <strain evidence="2">KCTC 12848</strain>
    </source>
</reference>
<organism evidence="1 2">
    <name type="scientific">Saccharothrix xinjiangensis</name>
    <dbReference type="NCBI Taxonomy" id="204798"/>
    <lineage>
        <taxon>Bacteria</taxon>
        <taxon>Bacillati</taxon>
        <taxon>Actinomycetota</taxon>
        <taxon>Actinomycetes</taxon>
        <taxon>Pseudonocardiales</taxon>
        <taxon>Pseudonocardiaceae</taxon>
        <taxon>Saccharothrix</taxon>
    </lineage>
</organism>